<dbReference type="EMBL" id="CP038437">
    <property type="protein sequence ID" value="QEM81171.1"/>
    <property type="molecule type" value="Genomic_DNA"/>
</dbReference>
<gene>
    <name evidence="1" type="ORF">E4T21_06185</name>
</gene>
<dbReference type="AlphaFoldDB" id="A0A5C1NDX3"/>
<organism evidence="1 2">
    <name type="scientific">Halomonas binhaiensis</name>
    <dbReference type="NCBI Taxonomy" id="2562282"/>
    <lineage>
        <taxon>Bacteria</taxon>
        <taxon>Pseudomonadati</taxon>
        <taxon>Pseudomonadota</taxon>
        <taxon>Gammaproteobacteria</taxon>
        <taxon>Oceanospirillales</taxon>
        <taxon>Halomonadaceae</taxon>
        <taxon>Halomonas</taxon>
    </lineage>
</organism>
<protein>
    <submittedName>
        <fullName evidence="1">Uncharacterized protein</fullName>
    </submittedName>
</protein>
<dbReference type="OrthoDB" id="6163825at2"/>
<proteinExistence type="predicted"/>
<dbReference type="SUPFAM" id="SSF52266">
    <property type="entry name" value="SGNH hydrolase"/>
    <property type="match status" value="1"/>
</dbReference>
<reference evidence="1" key="1">
    <citation type="submission" date="2021-02" db="EMBL/GenBank/DDBJ databases">
        <title>Strain Y2R2, a novel species of the genus Halomonas.</title>
        <authorList>
            <person name="Huang H."/>
        </authorList>
    </citation>
    <scope>NUCLEOTIDE SEQUENCE</scope>
    <source>
        <strain evidence="1">Y2R2</strain>
    </source>
</reference>
<keyword evidence="2" id="KW-1185">Reference proteome</keyword>
<dbReference type="RefSeq" id="WP_149284185.1">
    <property type="nucleotide sequence ID" value="NZ_CP038437.2"/>
</dbReference>
<dbReference type="KEGG" id="hbh:E4T21_06185"/>
<evidence type="ECO:0000313" key="2">
    <source>
        <dbReference type="Proteomes" id="UP000324285"/>
    </source>
</evidence>
<sequence length="447" mass="50712">MKVSIIGTSNSVIKNGYTQALREKFEVNNLSSGRNPIFFHIKQLLNNAESLMSSDIIIIDHYVNDINFYCNHYQKKNRINNYFHHINNYYKLLSMLGTPIINVMFPIRFLKPGDKNHMRIKRISKRYGHNVIDLNETRIEKTHYKDAVHIKPQKSFIFGEYLSEYIVKHYSKSQPQNAHHAPSERSSILDSLKNSPYMVLSADKVKSQSDNVSLENFTNSLISLGYLDGTSTASGVKYALPEAFENSELLSIGYINLAEKPHGISINDKHGKSHRYTLNGKLYYHESFDDPIEIKDLVHIKTHADTSDGQFSNLMGRQSMGPPVLPANIVELLVHNPAMTMEEQEAPAEDIPTAMDMEALRQRWLISKPTSRAFTLSTFSSLKSKVKNNRESADVLRETACMFEEIGDLTTANAIMKQAALLKPNAPVITKKLQEYRSLLNADAKTA</sequence>
<name>A0A5C1NDX3_9GAMM</name>
<dbReference type="Proteomes" id="UP000324285">
    <property type="component" value="Chromosome"/>
</dbReference>
<accession>A0A5C1NDX3</accession>
<evidence type="ECO:0000313" key="1">
    <source>
        <dbReference type="EMBL" id="QEM81171.1"/>
    </source>
</evidence>